<dbReference type="Gene3D" id="3.90.79.10">
    <property type="entry name" value="Nucleoside Triphosphate Pyrophosphohydrolase"/>
    <property type="match status" value="1"/>
</dbReference>
<evidence type="ECO:0000259" key="3">
    <source>
        <dbReference type="PROSITE" id="PS51462"/>
    </source>
</evidence>
<dbReference type="PROSITE" id="PS51462">
    <property type="entry name" value="NUDIX"/>
    <property type="match status" value="1"/>
</dbReference>
<sequence>MKFYEKTISKKLIYSGNYLKISNIEVELPNGKITTRDIINHPGACAIIPFIDDNTILLIEQFRKPLNKTILEIPAGKLSENESILDCAHRELEEETGYIAEEMTYLGSIATAPGFCDEIIHLFKATNLSLGNKCCDEDEFTEVKSFNLDEVKSMIKSGKIIDTKTISILAYL</sequence>
<dbReference type="InterPro" id="IPR015797">
    <property type="entry name" value="NUDIX_hydrolase-like_dom_sf"/>
</dbReference>
<proteinExistence type="predicted"/>
<evidence type="ECO:0000256" key="1">
    <source>
        <dbReference type="ARBA" id="ARBA00001946"/>
    </source>
</evidence>
<comment type="cofactor">
    <cofactor evidence="1">
        <name>Mg(2+)</name>
        <dbReference type="ChEBI" id="CHEBI:18420"/>
    </cofactor>
</comment>
<dbReference type="PANTHER" id="PTHR11839">
    <property type="entry name" value="UDP/ADP-SUGAR PYROPHOSPHATASE"/>
    <property type="match status" value="1"/>
</dbReference>
<dbReference type="GO" id="GO:0006753">
    <property type="term" value="P:nucleoside phosphate metabolic process"/>
    <property type="evidence" value="ECO:0007669"/>
    <property type="project" value="TreeGrafter"/>
</dbReference>
<gene>
    <name evidence="4" type="primary">nudF_1</name>
    <name evidence="4" type="ORF">ERS852470_00141</name>
</gene>
<dbReference type="InterPro" id="IPR020084">
    <property type="entry name" value="NUDIX_hydrolase_CS"/>
</dbReference>
<dbReference type="OrthoDB" id="9806150at2"/>
<name>A0A173XQT1_9CLOT</name>
<dbReference type="PROSITE" id="PS00893">
    <property type="entry name" value="NUDIX_BOX"/>
    <property type="match status" value="1"/>
</dbReference>
<organism evidence="4 5">
    <name type="scientific">Clostridium disporicum</name>
    <dbReference type="NCBI Taxonomy" id="84024"/>
    <lineage>
        <taxon>Bacteria</taxon>
        <taxon>Bacillati</taxon>
        <taxon>Bacillota</taxon>
        <taxon>Clostridia</taxon>
        <taxon>Eubacteriales</taxon>
        <taxon>Clostridiaceae</taxon>
        <taxon>Clostridium</taxon>
    </lineage>
</organism>
<accession>A0A173XQT1</accession>
<dbReference type="Pfam" id="PF00293">
    <property type="entry name" value="NUDIX"/>
    <property type="match status" value="1"/>
</dbReference>
<reference evidence="4 5" key="1">
    <citation type="submission" date="2015-09" db="EMBL/GenBank/DDBJ databases">
        <authorList>
            <consortium name="Pathogen Informatics"/>
        </authorList>
    </citation>
    <scope>NUCLEOTIDE SEQUENCE [LARGE SCALE GENOMIC DNA]</scope>
    <source>
        <strain evidence="4 5">2789STDY5834855</strain>
    </source>
</reference>
<dbReference type="Proteomes" id="UP000095558">
    <property type="component" value="Unassembled WGS sequence"/>
</dbReference>
<dbReference type="InterPro" id="IPR000086">
    <property type="entry name" value="NUDIX_hydrolase_dom"/>
</dbReference>
<dbReference type="STRING" id="84024.ERS852471_02941"/>
<protein>
    <submittedName>
        <fullName evidence="4">ADP-ribose pyrophosphatase</fullName>
        <ecNumber evidence="4">3.6.1.13</ecNumber>
    </submittedName>
</protein>
<dbReference type="EMBL" id="CYZV01000001">
    <property type="protein sequence ID" value="CUN52768.1"/>
    <property type="molecule type" value="Genomic_DNA"/>
</dbReference>
<dbReference type="GO" id="GO:0047631">
    <property type="term" value="F:ADP-ribose diphosphatase activity"/>
    <property type="evidence" value="ECO:0007669"/>
    <property type="project" value="UniProtKB-EC"/>
</dbReference>
<dbReference type="EC" id="3.6.1.13" evidence="4"/>
<dbReference type="GO" id="GO:0005829">
    <property type="term" value="C:cytosol"/>
    <property type="evidence" value="ECO:0007669"/>
    <property type="project" value="TreeGrafter"/>
</dbReference>
<dbReference type="GeneID" id="83010516"/>
<keyword evidence="2 4" id="KW-0378">Hydrolase</keyword>
<dbReference type="AlphaFoldDB" id="A0A173XQT1"/>
<evidence type="ECO:0000256" key="2">
    <source>
        <dbReference type="ARBA" id="ARBA00022801"/>
    </source>
</evidence>
<dbReference type="PANTHER" id="PTHR11839:SF18">
    <property type="entry name" value="NUDIX HYDROLASE DOMAIN-CONTAINING PROTEIN"/>
    <property type="match status" value="1"/>
</dbReference>
<evidence type="ECO:0000313" key="4">
    <source>
        <dbReference type="EMBL" id="CUN52768.1"/>
    </source>
</evidence>
<dbReference type="SUPFAM" id="SSF55811">
    <property type="entry name" value="Nudix"/>
    <property type="match status" value="1"/>
</dbReference>
<evidence type="ECO:0000313" key="5">
    <source>
        <dbReference type="Proteomes" id="UP000095558"/>
    </source>
</evidence>
<feature type="domain" description="Nudix hydrolase" evidence="3">
    <location>
        <begin position="40"/>
        <end position="168"/>
    </location>
</feature>
<dbReference type="GO" id="GO:0019693">
    <property type="term" value="P:ribose phosphate metabolic process"/>
    <property type="evidence" value="ECO:0007669"/>
    <property type="project" value="TreeGrafter"/>
</dbReference>
<dbReference type="FunFam" id="3.90.79.10:FF:000024">
    <property type="entry name" value="ADP-ribose pyrophosphatase"/>
    <property type="match status" value="1"/>
</dbReference>
<dbReference type="RefSeq" id="WP_042394179.1">
    <property type="nucleotide sequence ID" value="NZ_CYYT01000068.1"/>
</dbReference>